<keyword evidence="2" id="KW-1133">Transmembrane helix</keyword>
<evidence type="ECO:0000313" key="4">
    <source>
        <dbReference type="Proteomes" id="UP000013827"/>
    </source>
</evidence>
<dbReference type="EnsemblProtists" id="EOD14412">
    <property type="protein sequence ID" value="EOD14412"/>
    <property type="gene ID" value="EMIHUDRAFT_211858"/>
</dbReference>
<evidence type="ECO:0000256" key="1">
    <source>
        <dbReference type="SAM" id="MobiDB-lite"/>
    </source>
</evidence>
<dbReference type="PANTHER" id="PTHR40535">
    <property type="entry name" value="CHROMOSOME UNDETERMINED SCAFFOLD_9, WHOLE GENOME SHOTGUN SEQUENCE"/>
    <property type="match status" value="1"/>
</dbReference>
<dbReference type="KEGG" id="ehx:EMIHUDRAFT_211858"/>
<dbReference type="Proteomes" id="UP000013827">
    <property type="component" value="Unassembled WGS sequence"/>
</dbReference>
<name>A0A0D3IT27_EMIH1</name>
<feature type="transmembrane region" description="Helical" evidence="2">
    <location>
        <begin position="21"/>
        <end position="45"/>
    </location>
</feature>
<accession>A0A0D3IT27</accession>
<feature type="region of interest" description="Disordered" evidence="1">
    <location>
        <begin position="49"/>
        <end position="69"/>
    </location>
</feature>
<evidence type="ECO:0000313" key="3">
    <source>
        <dbReference type="EnsemblProtists" id="EOD14412"/>
    </source>
</evidence>
<dbReference type="HOGENOM" id="CLU_447217_0_0_1"/>
<dbReference type="PaxDb" id="2903-EOD14412"/>
<protein>
    <submittedName>
        <fullName evidence="3">Uncharacterized protein</fullName>
    </submittedName>
</protein>
<dbReference type="PANTHER" id="PTHR40535:SF1">
    <property type="entry name" value="CHROMOSOME UNDETERMINED SCAFFOLD_9, WHOLE GENOME SHOTGUN SEQUENCE"/>
    <property type="match status" value="1"/>
</dbReference>
<organism evidence="3 4">
    <name type="scientific">Emiliania huxleyi (strain CCMP1516)</name>
    <dbReference type="NCBI Taxonomy" id="280463"/>
    <lineage>
        <taxon>Eukaryota</taxon>
        <taxon>Haptista</taxon>
        <taxon>Haptophyta</taxon>
        <taxon>Prymnesiophyceae</taxon>
        <taxon>Isochrysidales</taxon>
        <taxon>Noelaerhabdaceae</taxon>
        <taxon>Emiliania</taxon>
    </lineage>
</organism>
<reference evidence="3" key="2">
    <citation type="submission" date="2024-10" db="UniProtKB">
        <authorList>
            <consortium name="EnsemblProtists"/>
        </authorList>
    </citation>
    <scope>IDENTIFICATION</scope>
</reference>
<keyword evidence="4" id="KW-1185">Reference proteome</keyword>
<keyword evidence="2" id="KW-0472">Membrane</keyword>
<evidence type="ECO:0000256" key="2">
    <source>
        <dbReference type="SAM" id="Phobius"/>
    </source>
</evidence>
<dbReference type="AlphaFoldDB" id="A0A0D3IT27"/>
<keyword evidence="2" id="KW-0812">Transmembrane</keyword>
<sequence length="611" mass="66392">MERSEVQEQAKQTSGVVRRMGLAIIVLATIVLAVSIVAGVCGAGLCGSDPTPPSPPPSSPPFSPPTSDEEIKAALTSRPGEAFILTCRQAKEFGLCQASPVCDGACVEVVLSFCHETCPATSESYTNTTDVELGPSDVDNLLPIPIERMNTEMLSAIEAGTSSIYCGNQCRWYHGFFDRSIEGTPGPGTAGSGGLSPRWCRCNRQGTALPRVPYMTTDHPKKGPPTVPPSWLPNAQCFAAGCVSPITNCTPTTILGQPVCSSITYKYAKPFDPDYWADEYSTEYLCILGNNEKFPKSVSKREVMAKCGQADAEQEHSECQKAKAEIESDGSKVLHCGKCSSCSTFHDMAVMDKTKTTITSHMTDCSAKWSLGLLDFPRFPPDSASLIKCLREKGIDFTEDSAEAWEDPANKPSCMQTWVDNIVNDKMLCMWHCLTKFIKTKNSGDFARDQCLQCDEYTSGPAFIKGAGANRRSTGIRSDIKRTQLDGTEWVEKICPIGFYSQPPPALPEASSICITNHAWYSLRWAFENSSGNVVGPWAQYPVFHKKVCMDLNKIIPPPGPGTYRARVVPVGGLGHYTTTPEVTFKPGVDRQISITCRGTTLNPSCTIDGK</sequence>
<dbReference type="RefSeq" id="XP_005766841.1">
    <property type="nucleotide sequence ID" value="XM_005766784.1"/>
</dbReference>
<reference evidence="4" key="1">
    <citation type="journal article" date="2013" name="Nature">
        <title>Pan genome of the phytoplankton Emiliania underpins its global distribution.</title>
        <authorList>
            <person name="Read B.A."/>
            <person name="Kegel J."/>
            <person name="Klute M.J."/>
            <person name="Kuo A."/>
            <person name="Lefebvre S.C."/>
            <person name="Maumus F."/>
            <person name="Mayer C."/>
            <person name="Miller J."/>
            <person name="Monier A."/>
            <person name="Salamov A."/>
            <person name="Young J."/>
            <person name="Aguilar M."/>
            <person name="Claverie J.M."/>
            <person name="Frickenhaus S."/>
            <person name="Gonzalez K."/>
            <person name="Herman E.K."/>
            <person name="Lin Y.C."/>
            <person name="Napier J."/>
            <person name="Ogata H."/>
            <person name="Sarno A.F."/>
            <person name="Shmutz J."/>
            <person name="Schroeder D."/>
            <person name="de Vargas C."/>
            <person name="Verret F."/>
            <person name="von Dassow P."/>
            <person name="Valentin K."/>
            <person name="Van de Peer Y."/>
            <person name="Wheeler G."/>
            <person name="Dacks J.B."/>
            <person name="Delwiche C.F."/>
            <person name="Dyhrman S.T."/>
            <person name="Glockner G."/>
            <person name="John U."/>
            <person name="Richards T."/>
            <person name="Worden A.Z."/>
            <person name="Zhang X."/>
            <person name="Grigoriev I.V."/>
            <person name="Allen A.E."/>
            <person name="Bidle K."/>
            <person name="Borodovsky M."/>
            <person name="Bowler C."/>
            <person name="Brownlee C."/>
            <person name="Cock J.M."/>
            <person name="Elias M."/>
            <person name="Gladyshev V.N."/>
            <person name="Groth M."/>
            <person name="Guda C."/>
            <person name="Hadaegh A."/>
            <person name="Iglesias-Rodriguez M.D."/>
            <person name="Jenkins J."/>
            <person name="Jones B.M."/>
            <person name="Lawson T."/>
            <person name="Leese F."/>
            <person name="Lindquist E."/>
            <person name="Lobanov A."/>
            <person name="Lomsadze A."/>
            <person name="Malik S.B."/>
            <person name="Marsh M.E."/>
            <person name="Mackinder L."/>
            <person name="Mock T."/>
            <person name="Mueller-Roeber B."/>
            <person name="Pagarete A."/>
            <person name="Parker M."/>
            <person name="Probert I."/>
            <person name="Quesneville H."/>
            <person name="Raines C."/>
            <person name="Rensing S.A."/>
            <person name="Riano-Pachon D.M."/>
            <person name="Richier S."/>
            <person name="Rokitta S."/>
            <person name="Shiraiwa Y."/>
            <person name="Soanes D.M."/>
            <person name="van der Giezen M."/>
            <person name="Wahlund T.M."/>
            <person name="Williams B."/>
            <person name="Wilson W."/>
            <person name="Wolfe G."/>
            <person name="Wurch L.L."/>
        </authorList>
    </citation>
    <scope>NUCLEOTIDE SEQUENCE</scope>
</reference>
<proteinExistence type="predicted"/>
<dbReference type="GeneID" id="17260566"/>
<feature type="compositionally biased region" description="Pro residues" evidence="1">
    <location>
        <begin position="50"/>
        <end position="64"/>
    </location>
</feature>